<dbReference type="SMART" id="SM00220">
    <property type="entry name" value="S_TKc"/>
    <property type="match status" value="1"/>
</dbReference>
<gene>
    <name evidence="4" type="ORF">CTOB1V02_LOCUS337</name>
</gene>
<dbReference type="GO" id="GO:0004672">
    <property type="term" value="F:protein kinase activity"/>
    <property type="evidence" value="ECO:0007669"/>
    <property type="project" value="InterPro"/>
</dbReference>
<dbReference type="Gene3D" id="3.30.200.20">
    <property type="entry name" value="Phosphorylase Kinase, domain 1"/>
    <property type="match status" value="1"/>
</dbReference>
<dbReference type="Gene3D" id="1.10.510.10">
    <property type="entry name" value="Transferase(Phosphotransferase) domain 1"/>
    <property type="match status" value="1"/>
</dbReference>
<dbReference type="PROSITE" id="PS00108">
    <property type="entry name" value="PROTEIN_KINASE_ST"/>
    <property type="match status" value="1"/>
</dbReference>
<name>A0A7R8W064_9CRUS</name>
<protein>
    <submittedName>
        <fullName evidence="4">Uncharacterized protein</fullName>
    </submittedName>
</protein>
<proteinExistence type="predicted"/>
<dbReference type="PROSITE" id="PS50011">
    <property type="entry name" value="PROTEIN_KINASE_DOM"/>
    <property type="match status" value="1"/>
</dbReference>
<dbReference type="InterPro" id="IPR008984">
    <property type="entry name" value="SMAD_FHA_dom_sf"/>
</dbReference>
<dbReference type="InterPro" id="IPR000253">
    <property type="entry name" value="FHA_dom"/>
</dbReference>
<keyword evidence="1" id="KW-0547">Nucleotide-binding</keyword>
<dbReference type="EMBL" id="OB660046">
    <property type="protein sequence ID" value="CAD7222326.1"/>
    <property type="molecule type" value="Genomic_DNA"/>
</dbReference>
<organism evidence="4">
    <name type="scientific">Cyprideis torosa</name>
    <dbReference type="NCBI Taxonomy" id="163714"/>
    <lineage>
        <taxon>Eukaryota</taxon>
        <taxon>Metazoa</taxon>
        <taxon>Ecdysozoa</taxon>
        <taxon>Arthropoda</taxon>
        <taxon>Crustacea</taxon>
        <taxon>Oligostraca</taxon>
        <taxon>Ostracoda</taxon>
        <taxon>Podocopa</taxon>
        <taxon>Podocopida</taxon>
        <taxon>Cytherocopina</taxon>
        <taxon>Cytheroidea</taxon>
        <taxon>Cytherideidae</taxon>
        <taxon>Cyprideis</taxon>
    </lineage>
</organism>
<dbReference type="InterPro" id="IPR011009">
    <property type="entry name" value="Kinase-like_dom_sf"/>
</dbReference>
<reference evidence="4" key="1">
    <citation type="submission" date="2020-11" db="EMBL/GenBank/DDBJ databases">
        <authorList>
            <person name="Tran Van P."/>
        </authorList>
    </citation>
    <scope>NUCLEOTIDE SEQUENCE</scope>
</reference>
<dbReference type="PROSITE" id="PS00107">
    <property type="entry name" value="PROTEIN_KINASE_ATP"/>
    <property type="match status" value="1"/>
</dbReference>
<dbReference type="PANTHER" id="PTHR24347">
    <property type="entry name" value="SERINE/THREONINE-PROTEIN KINASE"/>
    <property type="match status" value="1"/>
</dbReference>
<dbReference type="SUPFAM" id="SSF56112">
    <property type="entry name" value="Protein kinase-like (PK-like)"/>
    <property type="match status" value="1"/>
</dbReference>
<evidence type="ECO:0000256" key="2">
    <source>
        <dbReference type="ARBA" id="ARBA00022840"/>
    </source>
</evidence>
<dbReference type="Gene3D" id="2.60.200.20">
    <property type="match status" value="1"/>
</dbReference>
<keyword evidence="2" id="KW-0067">ATP-binding</keyword>
<feature type="region of interest" description="Disordered" evidence="3">
    <location>
        <begin position="31"/>
        <end position="51"/>
    </location>
</feature>
<dbReference type="OrthoDB" id="40902at2759"/>
<dbReference type="PROSITE" id="PS50006">
    <property type="entry name" value="FHA_DOMAIN"/>
    <property type="match status" value="1"/>
</dbReference>
<dbReference type="Pfam" id="PF00069">
    <property type="entry name" value="Pkinase"/>
    <property type="match status" value="1"/>
</dbReference>
<dbReference type="GO" id="GO:0005524">
    <property type="term" value="F:ATP binding"/>
    <property type="evidence" value="ECO:0007669"/>
    <property type="project" value="UniProtKB-UniRule"/>
</dbReference>
<feature type="region of interest" description="Disordered" evidence="3">
    <location>
        <begin position="546"/>
        <end position="572"/>
    </location>
</feature>
<dbReference type="AlphaFoldDB" id="A0A7R8W064"/>
<dbReference type="SUPFAM" id="SSF49879">
    <property type="entry name" value="SMAD/FHA domain"/>
    <property type="match status" value="1"/>
</dbReference>
<sequence>MAAAVVSNSNSTASDKENVQPVAETMHIVDQNSPSSQLATMDTQEASLDSTSAPGTASATGFWGFLCPLCPTIERQCFAHGKDSYLIGRGNDCDIHLNRRLLDDTTLHIISKHHCRIYRETVDEDSIVMIEDLIFYFAPGTAILCSYNKDFPAEVTGRYTVYKRLGSGASGTVHLVIRHDDLQRFAVKVIPKKHLTSLSSQPLGGIGSCILQEVEALHAVDHPCIIRVEEVIPTATNVYIFMELGSGGELFDKIGKDGKIKEQTAKLYFYQLAMAVTHLHRKGITHRDLKPENILLANNEEETLVKVSDFGLSKFLDQSSMKTFCGTIHYIAPEIIEHSRYTPQVDVWSYGVMLFVALSGYPPFSEAYNDMKLKESIVKGRLFFHPKAWEGVSELAKDLVRKTVVCEPSKRLTPMQILDHPWFDDLDMRRKVASLLDVSVESLPLIDEVDLDNWEESDTQEFNALSIDTEDEDETISVPAPGSFWAAPAPPDTSKEITLQYSTTDRSSDEECSTPGPVPLTRQESISREVITDDDEKCQVVDSSMASAQGLPIGEQVPPTKRRRVCDLNRTV</sequence>
<dbReference type="InterPro" id="IPR008271">
    <property type="entry name" value="Ser/Thr_kinase_AS"/>
</dbReference>
<evidence type="ECO:0000256" key="3">
    <source>
        <dbReference type="SAM" id="MobiDB-lite"/>
    </source>
</evidence>
<accession>A0A7R8W064</accession>
<evidence type="ECO:0000256" key="1">
    <source>
        <dbReference type="ARBA" id="ARBA00022741"/>
    </source>
</evidence>
<dbReference type="FunFam" id="1.10.510.10:FF:000571">
    <property type="entry name" value="Maternal embryonic leucine zipper kinase"/>
    <property type="match status" value="1"/>
</dbReference>
<dbReference type="InterPro" id="IPR000719">
    <property type="entry name" value="Prot_kinase_dom"/>
</dbReference>
<dbReference type="InterPro" id="IPR017441">
    <property type="entry name" value="Protein_kinase_ATP_BS"/>
</dbReference>
<evidence type="ECO:0000313" key="4">
    <source>
        <dbReference type="EMBL" id="CAD7222326.1"/>
    </source>
</evidence>